<accession>C5BJ38</accession>
<dbReference type="eggNOG" id="COG1396">
    <property type="taxonomic scope" value="Bacteria"/>
</dbReference>
<organism evidence="2 3">
    <name type="scientific">Teredinibacter turnerae (strain ATCC 39867 / T7901)</name>
    <dbReference type="NCBI Taxonomy" id="377629"/>
    <lineage>
        <taxon>Bacteria</taxon>
        <taxon>Pseudomonadati</taxon>
        <taxon>Pseudomonadota</taxon>
        <taxon>Gammaproteobacteria</taxon>
        <taxon>Cellvibrionales</taxon>
        <taxon>Cellvibrionaceae</taxon>
        <taxon>Teredinibacter</taxon>
    </lineage>
</organism>
<dbReference type="EMBL" id="CP001614">
    <property type="protein sequence ID" value="ACR14804.1"/>
    <property type="molecule type" value="Genomic_DNA"/>
</dbReference>
<dbReference type="PROSITE" id="PS50943">
    <property type="entry name" value="HTH_CROC1"/>
    <property type="match status" value="1"/>
</dbReference>
<dbReference type="CDD" id="cd00093">
    <property type="entry name" value="HTH_XRE"/>
    <property type="match status" value="1"/>
</dbReference>
<dbReference type="Pfam" id="PF01381">
    <property type="entry name" value="HTH_3"/>
    <property type="match status" value="1"/>
</dbReference>
<dbReference type="Gene3D" id="1.10.260.40">
    <property type="entry name" value="lambda repressor-like DNA-binding domains"/>
    <property type="match status" value="1"/>
</dbReference>
<dbReference type="SMART" id="SM00530">
    <property type="entry name" value="HTH_XRE"/>
    <property type="match status" value="1"/>
</dbReference>
<dbReference type="KEGG" id="ttu:TERTU_4440"/>
<proteinExistence type="predicted"/>
<gene>
    <name evidence="2" type="ordered locus">TERTU_4440</name>
</gene>
<dbReference type="GO" id="GO:0003677">
    <property type="term" value="F:DNA binding"/>
    <property type="evidence" value="ECO:0007669"/>
    <property type="project" value="InterPro"/>
</dbReference>
<feature type="domain" description="HTH cro/C1-type" evidence="1">
    <location>
        <begin position="2"/>
        <end position="55"/>
    </location>
</feature>
<name>C5BJ38_TERTT</name>
<reference evidence="2 3" key="1">
    <citation type="journal article" date="2009" name="PLoS ONE">
        <title>The complete genome of Teredinibacter turnerae T7901: an intracellular endosymbiont of marine wood-boring bivalves (shipworms).</title>
        <authorList>
            <person name="Yang J.C."/>
            <person name="Madupu R."/>
            <person name="Durkin A.S."/>
            <person name="Ekborg N.A."/>
            <person name="Pedamallu C.S."/>
            <person name="Hostetler J.B."/>
            <person name="Radune D."/>
            <person name="Toms B.S."/>
            <person name="Henrissat B."/>
            <person name="Coutinho P.M."/>
            <person name="Schwarz S."/>
            <person name="Field L."/>
            <person name="Trindade-Silva A.E."/>
            <person name="Soares C.A.G."/>
            <person name="Elshahawi S."/>
            <person name="Hanora A."/>
            <person name="Schmidt E.W."/>
            <person name="Haygood M.G."/>
            <person name="Posfai J."/>
            <person name="Benner J."/>
            <person name="Madinger C."/>
            <person name="Nove J."/>
            <person name="Anton B."/>
            <person name="Chaudhary K."/>
            <person name="Foster J."/>
            <person name="Holman A."/>
            <person name="Kumar S."/>
            <person name="Lessard P.A."/>
            <person name="Luyten Y.A."/>
            <person name="Slatko B."/>
            <person name="Wood N."/>
            <person name="Wu B."/>
            <person name="Teplitski M."/>
            <person name="Mougous J.D."/>
            <person name="Ward N."/>
            <person name="Eisen J.A."/>
            <person name="Badger J.H."/>
            <person name="Distel D.L."/>
        </authorList>
    </citation>
    <scope>NUCLEOTIDE SEQUENCE [LARGE SCALE GENOMIC DNA]</scope>
    <source>
        <strain evidence="3">ATCC 39867 / T7901</strain>
    </source>
</reference>
<keyword evidence="3" id="KW-1185">Reference proteome</keyword>
<dbReference type="HOGENOM" id="CLU_105392_1_0_6"/>
<sequence length="145" mass="16186">MLKRLRHKRNWTQEQLAEISGLSVRTIQRIESGGKASLESLNALASVLEVQAPILAQGVTVIDKTTEDWEKVPAWLRACFFGSGLFKIPERILNIRVEQGTVVADIILLLLSPVLDNAFEASFILFTSAYLVSLITRAGDKYSIW</sequence>
<dbReference type="InterPro" id="IPR010982">
    <property type="entry name" value="Lambda_DNA-bd_dom_sf"/>
</dbReference>
<evidence type="ECO:0000313" key="3">
    <source>
        <dbReference type="Proteomes" id="UP000009080"/>
    </source>
</evidence>
<protein>
    <submittedName>
        <fullName evidence="2">Transcriptional regulator</fullName>
    </submittedName>
</protein>
<dbReference type="SUPFAM" id="SSF47413">
    <property type="entry name" value="lambda repressor-like DNA-binding domains"/>
    <property type="match status" value="1"/>
</dbReference>
<dbReference type="AlphaFoldDB" id="C5BJ38"/>
<dbReference type="InterPro" id="IPR001387">
    <property type="entry name" value="Cro/C1-type_HTH"/>
</dbReference>
<evidence type="ECO:0000259" key="1">
    <source>
        <dbReference type="PROSITE" id="PS50943"/>
    </source>
</evidence>
<dbReference type="Proteomes" id="UP000009080">
    <property type="component" value="Chromosome"/>
</dbReference>
<evidence type="ECO:0000313" key="2">
    <source>
        <dbReference type="EMBL" id="ACR14804.1"/>
    </source>
</evidence>
<dbReference type="STRING" id="377629.TERTU_4440"/>